<keyword evidence="16" id="KW-1185">Reference proteome</keyword>
<name>A0A6A6KGL4_HEVBR</name>
<comment type="similarity">
    <text evidence="3">Belongs to the RLP family.</text>
</comment>
<dbReference type="PROSITE" id="PS51203">
    <property type="entry name" value="CS"/>
    <property type="match status" value="1"/>
</dbReference>
<dbReference type="AlphaFoldDB" id="A0A6A6KGL4"/>
<dbReference type="Gene3D" id="3.80.10.10">
    <property type="entry name" value="Ribonuclease Inhibitor"/>
    <property type="match status" value="1"/>
</dbReference>
<dbReference type="Pfam" id="PF04969">
    <property type="entry name" value="CS"/>
    <property type="match status" value="1"/>
</dbReference>
<dbReference type="PROSITE" id="PS51450">
    <property type="entry name" value="LRR"/>
    <property type="match status" value="1"/>
</dbReference>
<evidence type="ECO:0000256" key="11">
    <source>
        <dbReference type="ARBA" id="ARBA00053226"/>
    </source>
</evidence>
<reference evidence="15 16" key="1">
    <citation type="journal article" date="2020" name="Mol. Plant">
        <title>The Chromosome-Based Rubber Tree Genome Provides New Insights into Spurge Genome Evolution and Rubber Biosynthesis.</title>
        <authorList>
            <person name="Liu J."/>
            <person name="Shi C."/>
            <person name="Shi C.C."/>
            <person name="Li W."/>
            <person name="Zhang Q.J."/>
            <person name="Zhang Y."/>
            <person name="Li K."/>
            <person name="Lu H.F."/>
            <person name="Shi C."/>
            <person name="Zhu S.T."/>
            <person name="Xiao Z.Y."/>
            <person name="Nan H."/>
            <person name="Yue Y."/>
            <person name="Zhu X.G."/>
            <person name="Wu Y."/>
            <person name="Hong X.N."/>
            <person name="Fan G.Y."/>
            <person name="Tong Y."/>
            <person name="Zhang D."/>
            <person name="Mao C.L."/>
            <person name="Liu Y.L."/>
            <person name="Hao S.J."/>
            <person name="Liu W.Q."/>
            <person name="Lv M.Q."/>
            <person name="Zhang H.B."/>
            <person name="Liu Y."/>
            <person name="Hu-Tang G.R."/>
            <person name="Wang J.P."/>
            <person name="Wang J.H."/>
            <person name="Sun Y.H."/>
            <person name="Ni S.B."/>
            <person name="Chen W.B."/>
            <person name="Zhang X.C."/>
            <person name="Jiao Y.N."/>
            <person name="Eichler E.E."/>
            <person name="Li G.H."/>
            <person name="Liu X."/>
            <person name="Gao L.Z."/>
        </authorList>
    </citation>
    <scope>NUCLEOTIDE SEQUENCE [LARGE SCALE GENOMIC DNA]</scope>
    <source>
        <strain evidence="16">cv. GT1</strain>
        <tissue evidence="15">Leaf</tissue>
    </source>
</reference>
<sequence length="503" mass="56420">MMKEKTGEYYVVHVTITIKGVDFDVIKVLDIFAMIDLSYNQFRGEISESIGGLLHLTGLNFSHNHLTGHIPQAMGNLSNLEWLDLSSNKLVGSIPEQLVDLTFLEVLNLSFNELTGRIPQGKQFNTFGIESYKGNLGLCGFPLSKARGNDIIPALPLSEGDLSADVIFEWNIVLMGYASGLVIGVAIGYIMFQTGKPQCGFAVFTQRVNRVQDKPIVMAIISEYQEDGKETNPKPNPSSSSSSKTLSFNATFDPRNPIGIVERLFDFLVNETEFMAEDTAEKQIVAVVMAAKNKVKKKMAEEREREAALTGNESKTLKEENKAEVKEEKKVELEKEIKTKVKEEPMEIEEESGQSGKNVEKFALLCDYCLYFPNKGNGLDLEKYSWTQTLQEVNVLVPVPSGTKSRFVVCDIKKNHLKVGLKGQPSIIEGELYKPIKVDDCYWSIEDQNTISILLTKHDQMEWWKCLVKGDPEINTQKVEPENSKLADLDPETRQTVEKMGKI</sequence>
<comment type="caution">
    <text evidence="15">The sequence shown here is derived from an EMBL/GenBank/DDBJ whole genome shotgun (WGS) entry which is preliminary data.</text>
</comment>
<accession>A0A6A6KGL4</accession>
<feature type="compositionally biased region" description="Basic and acidic residues" evidence="12">
    <location>
        <begin position="315"/>
        <end position="325"/>
    </location>
</feature>
<keyword evidence="9 13" id="KW-0472">Membrane</keyword>
<evidence type="ECO:0000256" key="7">
    <source>
        <dbReference type="ARBA" id="ARBA00022737"/>
    </source>
</evidence>
<gene>
    <name evidence="15" type="ORF">GH714_039891</name>
</gene>
<dbReference type="FunFam" id="2.60.40.790:FF:000001">
    <property type="entry name" value="Nuclear migration protein nudC"/>
    <property type="match status" value="1"/>
</dbReference>
<evidence type="ECO:0000313" key="15">
    <source>
        <dbReference type="EMBL" id="KAF2287435.1"/>
    </source>
</evidence>
<keyword evidence="4" id="KW-0963">Cytoplasm</keyword>
<keyword evidence="5" id="KW-0433">Leucine-rich repeat</keyword>
<evidence type="ECO:0000313" key="16">
    <source>
        <dbReference type="Proteomes" id="UP000467840"/>
    </source>
</evidence>
<dbReference type="CDD" id="cd06467">
    <property type="entry name" value="p23_NUDC_like"/>
    <property type="match status" value="1"/>
</dbReference>
<dbReference type="InterPro" id="IPR001611">
    <property type="entry name" value="Leu-rich_rpt"/>
</dbReference>
<evidence type="ECO:0000256" key="5">
    <source>
        <dbReference type="ARBA" id="ARBA00022614"/>
    </source>
</evidence>
<dbReference type="EMBL" id="JAAGAX010000017">
    <property type="protein sequence ID" value="KAF2287435.1"/>
    <property type="molecule type" value="Genomic_DNA"/>
</dbReference>
<dbReference type="PANTHER" id="PTHR12356:SF3">
    <property type="entry name" value="NUCLEAR MIGRATION PROTEIN NUDC"/>
    <property type="match status" value="1"/>
</dbReference>
<keyword evidence="10" id="KW-0325">Glycoprotein</keyword>
<feature type="region of interest" description="Disordered" evidence="12">
    <location>
        <begin position="303"/>
        <end position="325"/>
    </location>
</feature>
<evidence type="ECO:0000256" key="12">
    <source>
        <dbReference type="SAM" id="MobiDB-lite"/>
    </source>
</evidence>
<feature type="domain" description="CS" evidence="14">
    <location>
        <begin position="379"/>
        <end position="468"/>
    </location>
</feature>
<proteinExistence type="inferred from homology"/>
<dbReference type="PRINTS" id="PR00019">
    <property type="entry name" value="LEURICHRPT"/>
</dbReference>
<dbReference type="Gene3D" id="2.60.40.790">
    <property type="match status" value="1"/>
</dbReference>
<evidence type="ECO:0000256" key="2">
    <source>
        <dbReference type="ARBA" id="ARBA00004463"/>
    </source>
</evidence>
<comment type="function">
    <text evidence="11">Small heat shock protein required for the establishment of auxin gradients and for patterning of the apical domain of the embryo. Involved in the specification of the cotyledon primordia. Also required for normal inflorescence and floral meristem function, normal developmental patterning and thermotolerance. Acts as a molecular chaperone.</text>
</comment>
<dbReference type="GO" id="GO:0005737">
    <property type="term" value="C:cytoplasm"/>
    <property type="evidence" value="ECO:0007669"/>
    <property type="project" value="TreeGrafter"/>
</dbReference>
<dbReference type="InterPro" id="IPR008978">
    <property type="entry name" value="HSP20-like_chaperone"/>
</dbReference>
<dbReference type="GO" id="GO:0051082">
    <property type="term" value="F:unfolded protein binding"/>
    <property type="evidence" value="ECO:0007669"/>
    <property type="project" value="TreeGrafter"/>
</dbReference>
<evidence type="ECO:0000256" key="13">
    <source>
        <dbReference type="SAM" id="Phobius"/>
    </source>
</evidence>
<dbReference type="InterPro" id="IPR037898">
    <property type="entry name" value="NudC_fam"/>
</dbReference>
<comment type="subcellular location">
    <subcellularLocation>
        <location evidence="2">Cytoplasmic granule</location>
    </subcellularLocation>
    <subcellularLocation>
        <location evidence="1">Membrane</location>
        <topology evidence="1">Single-pass membrane protein</topology>
    </subcellularLocation>
</comment>
<evidence type="ECO:0000256" key="3">
    <source>
        <dbReference type="ARBA" id="ARBA00009592"/>
    </source>
</evidence>
<keyword evidence="6 13" id="KW-0812">Transmembrane</keyword>
<dbReference type="Proteomes" id="UP000467840">
    <property type="component" value="Chromosome 3"/>
</dbReference>
<feature type="transmembrane region" description="Helical" evidence="13">
    <location>
        <begin position="172"/>
        <end position="192"/>
    </location>
</feature>
<evidence type="ECO:0000256" key="8">
    <source>
        <dbReference type="ARBA" id="ARBA00022989"/>
    </source>
</evidence>
<dbReference type="InterPro" id="IPR007052">
    <property type="entry name" value="CS_dom"/>
</dbReference>
<dbReference type="GO" id="GO:0006457">
    <property type="term" value="P:protein folding"/>
    <property type="evidence" value="ECO:0007669"/>
    <property type="project" value="TreeGrafter"/>
</dbReference>
<evidence type="ECO:0000256" key="6">
    <source>
        <dbReference type="ARBA" id="ARBA00022692"/>
    </source>
</evidence>
<keyword evidence="8 13" id="KW-1133">Transmembrane helix</keyword>
<dbReference type="GO" id="GO:0016020">
    <property type="term" value="C:membrane"/>
    <property type="evidence" value="ECO:0007669"/>
    <property type="project" value="UniProtKB-SubCell"/>
</dbReference>
<evidence type="ECO:0000259" key="14">
    <source>
        <dbReference type="PROSITE" id="PS51203"/>
    </source>
</evidence>
<dbReference type="SUPFAM" id="SSF49764">
    <property type="entry name" value="HSP20-like chaperones"/>
    <property type="match status" value="1"/>
</dbReference>
<dbReference type="Pfam" id="PF13855">
    <property type="entry name" value="LRR_8"/>
    <property type="match status" value="1"/>
</dbReference>
<dbReference type="GO" id="GO:0006950">
    <property type="term" value="P:response to stress"/>
    <property type="evidence" value="ECO:0007669"/>
    <property type="project" value="UniProtKB-ARBA"/>
</dbReference>
<evidence type="ECO:0000256" key="9">
    <source>
        <dbReference type="ARBA" id="ARBA00023136"/>
    </source>
</evidence>
<feature type="region of interest" description="Disordered" evidence="12">
    <location>
        <begin position="226"/>
        <end position="248"/>
    </location>
</feature>
<dbReference type="PANTHER" id="PTHR12356">
    <property type="entry name" value="NUCLEAR MOVEMENT PROTEIN NUDC"/>
    <property type="match status" value="1"/>
</dbReference>
<dbReference type="InterPro" id="IPR032675">
    <property type="entry name" value="LRR_dom_sf"/>
</dbReference>
<keyword evidence="7" id="KW-0677">Repeat</keyword>
<evidence type="ECO:0000256" key="4">
    <source>
        <dbReference type="ARBA" id="ARBA00022490"/>
    </source>
</evidence>
<organism evidence="15 16">
    <name type="scientific">Hevea brasiliensis</name>
    <name type="common">Para rubber tree</name>
    <name type="synonym">Siphonia brasiliensis</name>
    <dbReference type="NCBI Taxonomy" id="3981"/>
    <lineage>
        <taxon>Eukaryota</taxon>
        <taxon>Viridiplantae</taxon>
        <taxon>Streptophyta</taxon>
        <taxon>Embryophyta</taxon>
        <taxon>Tracheophyta</taxon>
        <taxon>Spermatophyta</taxon>
        <taxon>Magnoliopsida</taxon>
        <taxon>eudicotyledons</taxon>
        <taxon>Gunneridae</taxon>
        <taxon>Pentapetalae</taxon>
        <taxon>rosids</taxon>
        <taxon>fabids</taxon>
        <taxon>Malpighiales</taxon>
        <taxon>Euphorbiaceae</taxon>
        <taxon>Crotonoideae</taxon>
        <taxon>Micrandreae</taxon>
        <taxon>Hevea</taxon>
    </lineage>
</organism>
<evidence type="ECO:0000256" key="10">
    <source>
        <dbReference type="ARBA" id="ARBA00023180"/>
    </source>
</evidence>
<dbReference type="SUPFAM" id="SSF52058">
    <property type="entry name" value="L domain-like"/>
    <property type="match status" value="1"/>
</dbReference>
<dbReference type="FunFam" id="3.80.10.10:FF:000111">
    <property type="entry name" value="LRR receptor-like serine/threonine-protein kinase ERECTA"/>
    <property type="match status" value="1"/>
</dbReference>
<evidence type="ECO:0000256" key="1">
    <source>
        <dbReference type="ARBA" id="ARBA00004167"/>
    </source>
</evidence>
<protein>
    <recommendedName>
        <fullName evidence="14">CS domain-containing protein</fullName>
    </recommendedName>
</protein>